<dbReference type="PIRSF" id="PIRSF006603">
    <property type="entry name" value="DinF"/>
    <property type="match status" value="1"/>
</dbReference>
<evidence type="ECO:0000256" key="4">
    <source>
        <dbReference type="ARBA" id="ARBA00022448"/>
    </source>
</evidence>
<organism evidence="13 14">
    <name type="scientific">Clostridium novyi (strain NT)</name>
    <dbReference type="NCBI Taxonomy" id="386415"/>
    <lineage>
        <taxon>Bacteria</taxon>
        <taxon>Bacillati</taxon>
        <taxon>Bacillota</taxon>
        <taxon>Clostridia</taxon>
        <taxon>Eubacteriales</taxon>
        <taxon>Clostridiaceae</taxon>
        <taxon>Clostridium</taxon>
    </lineage>
</organism>
<dbReference type="InterPro" id="IPR050222">
    <property type="entry name" value="MATE_MdtK"/>
</dbReference>
<keyword evidence="7 12" id="KW-0812">Transmembrane</keyword>
<feature type="transmembrane region" description="Helical" evidence="12">
    <location>
        <begin position="109"/>
        <end position="130"/>
    </location>
</feature>
<accession>A0Q3H0</accession>
<dbReference type="Pfam" id="PF01554">
    <property type="entry name" value="MatE"/>
    <property type="match status" value="2"/>
</dbReference>
<dbReference type="CDD" id="cd13137">
    <property type="entry name" value="MATE_NorM_like"/>
    <property type="match status" value="1"/>
</dbReference>
<gene>
    <name evidence="13" type="ordered locus">NT01CX_0706</name>
</gene>
<feature type="transmembrane region" description="Helical" evidence="12">
    <location>
        <begin position="216"/>
        <end position="236"/>
    </location>
</feature>
<evidence type="ECO:0000256" key="3">
    <source>
        <dbReference type="ARBA" id="ARBA00020268"/>
    </source>
</evidence>
<evidence type="ECO:0000256" key="11">
    <source>
        <dbReference type="ARBA" id="ARBA00031636"/>
    </source>
</evidence>
<sequence length="470" mass="51720">MISYKMILIHSIYISKDGDTMTFNKKTIKDVLSLALPAVGEMILYMTISVLDTMMVGKYGGQDSVSAVGLSVEILYTFINIFIAVGISIGITSIVARRFGAKEFESAEEYASIGFFIGLIISLIISLLLFTKSSSILRIGGAKNNVILLGNTYMKIIALGSFFTMQTSMLNGVLRGYGNTKTPLIISLIINIINIPLDWVLIFGKLGFPELGVKGAAIATSIAQLSGFLFAVFYIITKSKIKLKFKYIINLNLTKLKALLVLAIPSSFQEAAFDVSRLLSTFMIMRLGETSFAANQITTTIESVSFMPGWGFGVAATTLIGHKIGEKNFKEAKNYAYTCTILGTIFMALCALMFLIAPNFLIKLFITEGEKQVIHLGSLCLMVAAIEQIPMGLSLILGGALKGMGDTKTPFIVSLISSWLIRLPLMFYFVYIAKTSVVYVWWITGIQWIIDGTIMFILFRKTLKKLETNI</sequence>
<reference evidence="13 14" key="1">
    <citation type="journal article" date="2006" name="Nat. Biotechnol.">
        <title>The genome and transcriptomes of the anti-tumor agent Clostridium novyi-NT.</title>
        <authorList>
            <person name="Bettegowda C."/>
            <person name="Huang X."/>
            <person name="Lin J."/>
            <person name="Cheong I."/>
            <person name="Kohli M."/>
            <person name="Szabo S.A."/>
            <person name="Zhang X."/>
            <person name="Diaz L.A. Jr."/>
            <person name="Velculescu V.E."/>
            <person name="Parmigiani G."/>
            <person name="Kinzler K.W."/>
            <person name="Vogelstein B."/>
            <person name="Zhou S."/>
        </authorList>
    </citation>
    <scope>NUCLEOTIDE SEQUENCE [LARGE SCALE GENOMIC DNA]</scope>
    <source>
        <strain evidence="13 14">NT</strain>
    </source>
</reference>
<feature type="transmembrane region" description="Helical" evidence="12">
    <location>
        <begin position="335"/>
        <end position="356"/>
    </location>
</feature>
<evidence type="ECO:0000256" key="9">
    <source>
        <dbReference type="ARBA" id="ARBA00023065"/>
    </source>
</evidence>
<dbReference type="InterPro" id="IPR048279">
    <property type="entry name" value="MdtK-like"/>
</dbReference>
<dbReference type="STRING" id="386415.NT01CX_0706"/>
<evidence type="ECO:0000256" key="6">
    <source>
        <dbReference type="ARBA" id="ARBA00022475"/>
    </source>
</evidence>
<keyword evidence="4" id="KW-0813">Transport</keyword>
<dbReference type="AlphaFoldDB" id="A0Q3H0"/>
<dbReference type="GO" id="GO:0005886">
    <property type="term" value="C:plasma membrane"/>
    <property type="evidence" value="ECO:0007669"/>
    <property type="project" value="UniProtKB-SubCell"/>
</dbReference>
<evidence type="ECO:0000256" key="10">
    <source>
        <dbReference type="ARBA" id="ARBA00023136"/>
    </source>
</evidence>
<evidence type="ECO:0000256" key="7">
    <source>
        <dbReference type="ARBA" id="ARBA00022692"/>
    </source>
</evidence>
<evidence type="ECO:0000256" key="8">
    <source>
        <dbReference type="ARBA" id="ARBA00022989"/>
    </source>
</evidence>
<keyword evidence="10 12" id="KW-0472">Membrane</keyword>
<dbReference type="NCBIfam" id="TIGR00797">
    <property type="entry name" value="matE"/>
    <property type="match status" value="1"/>
</dbReference>
<dbReference type="PANTHER" id="PTHR43298:SF4">
    <property type="entry name" value="DRUG_SODIUM ANTIPORTER"/>
    <property type="match status" value="1"/>
</dbReference>
<proteinExistence type="predicted"/>
<dbReference type="GO" id="GO:0006811">
    <property type="term" value="P:monoatomic ion transport"/>
    <property type="evidence" value="ECO:0007669"/>
    <property type="project" value="UniProtKB-KW"/>
</dbReference>
<feature type="transmembrane region" description="Helical" evidence="12">
    <location>
        <begin position="184"/>
        <end position="204"/>
    </location>
</feature>
<evidence type="ECO:0000256" key="2">
    <source>
        <dbReference type="ARBA" id="ARBA00004651"/>
    </source>
</evidence>
<dbReference type="EMBL" id="CP000382">
    <property type="protein sequence ID" value="ABK61592.1"/>
    <property type="molecule type" value="Genomic_DNA"/>
</dbReference>
<feature type="transmembrane region" description="Helical" evidence="12">
    <location>
        <begin position="411"/>
        <end position="433"/>
    </location>
</feature>
<keyword evidence="14" id="KW-1185">Reference proteome</keyword>
<dbReference type="eggNOG" id="COG0534">
    <property type="taxonomic scope" value="Bacteria"/>
</dbReference>
<dbReference type="GO" id="GO:0015297">
    <property type="term" value="F:antiporter activity"/>
    <property type="evidence" value="ECO:0007669"/>
    <property type="project" value="UniProtKB-KW"/>
</dbReference>
<keyword evidence="9" id="KW-0406">Ion transport</keyword>
<feature type="transmembrane region" description="Helical" evidence="12">
    <location>
        <begin position="376"/>
        <end position="399"/>
    </location>
</feature>
<dbReference type="Proteomes" id="UP000008220">
    <property type="component" value="Chromosome"/>
</dbReference>
<dbReference type="HOGENOM" id="CLU_012893_5_3_9"/>
<evidence type="ECO:0000313" key="14">
    <source>
        <dbReference type="Proteomes" id="UP000008220"/>
    </source>
</evidence>
<keyword evidence="6" id="KW-1003">Cell membrane</keyword>
<feature type="transmembrane region" description="Helical" evidence="12">
    <location>
        <begin position="142"/>
        <end position="163"/>
    </location>
</feature>
<feature type="transmembrane region" description="Helical" evidence="12">
    <location>
        <begin position="74"/>
        <end position="97"/>
    </location>
</feature>
<comment type="subcellular location">
    <subcellularLocation>
        <location evidence="2">Cell membrane</location>
        <topology evidence="2">Multi-pass membrane protein</topology>
    </subcellularLocation>
</comment>
<evidence type="ECO:0000313" key="13">
    <source>
        <dbReference type="EMBL" id="ABK61592.1"/>
    </source>
</evidence>
<feature type="transmembrane region" description="Helical" evidence="12">
    <location>
        <begin position="31"/>
        <end position="54"/>
    </location>
</feature>
<dbReference type="PANTHER" id="PTHR43298">
    <property type="entry name" value="MULTIDRUG RESISTANCE PROTEIN NORM-RELATED"/>
    <property type="match status" value="1"/>
</dbReference>
<protein>
    <recommendedName>
        <fullName evidence="3">Probable multidrug resistance protein NorM</fullName>
    </recommendedName>
    <alternativeName>
        <fullName evidence="11">Multidrug-efflux transporter</fullName>
    </alternativeName>
</protein>
<feature type="transmembrane region" description="Helical" evidence="12">
    <location>
        <begin position="439"/>
        <end position="459"/>
    </location>
</feature>
<evidence type="ECO:0000256" key="1">
    <source>
        <dbReference type="ARBA" id="ARBA00003408"/>
    </source>
</evidence>
<keyword evidence="8 12" id="KW-1133">Transmembrane helix</keyword>
<evidence type="ECO:0000256" key="12">
    <source>
        <dbReference type="SAM" id="Phobius"/>
    </source>
</evidence>
<dbReference type="GO" id="GO:0042910">
    <property type="term" value="F:xenobiotic transmembrane transporter activity"/>
    <property type="evidence" value="ECO:0007669"/>
    <property type="project" value="InterPro"/>
</dbReference>
<name>A0Q3H0_CLONN</name>
<dbReference type="InterPro" id="IPR002528">
    <property type="entry name" value="MATE_fam"/>
</dbReference>
<dbReference type="KEGG" id="cno:NT01CX_0706"/>
<keyword evidence="5" id="KW-0050">Antiport</keyword>
<evidence type="ECO:0000256" key="5">
    <source>
        <dbReference type="ARBA" id="ARBA00022449"/>
    </source>
</evidence>
<comment type="function">
    <text evidence="1">Multidrug efflux pump.</text>
</comment>